<evidence type="ECO:0000256" key="3">
    <source>
        <dbReference type="ARBA" id="ARBA00022553"/>
    </source>
</evidence>
<dbReference type="PRINTS" id="PR00390">
    <property type="entry name" value="PHPHLIPASEC"/>
</dbReference>
<dbReference type="PROSITE" id="PS50003">
    <property type="entry name" value="PH_DOMAIN"/>
    <property type="match status" value="1"/>
</dbReference>
<evidence type="ECO:0000313" key="10">
    <source>
        <dbReference type="EMBL" id="CAL1590022.1"/>
    </source>
</evidence>
<dbReference type="PANTHER" id="PTHR10336">
    <property type="entry name" value="PHOSPHOINOSITIDE-SPECIFIC PHOSPHOLIPASE C FAMILY PROTEIN"/>
    <property type="match status" value="1"/>
</dbReference>
<accession>A0AAV2KRS6</accession>
<keyword evidence="4" id="KW-0807">Transducer</keyword>
<dbReference type="SMART" id="SM00149">
    <property type="entry name" value="PLCYc"/>
    <property type="match status" value="1"/>
</dbReference>
<dbReference type="Proteomes" id="UP001497482">
    <property type="component" value="Chromosome 19"/>
</dbReference>
<keyword evidence="5" id="KW-0443">Lipid metabolism</keyword>
<dbReference type="GO" id="GO:0016042">
    <property type="term" value="P:lipid catabolic process"/>
    <property type="evidence" value="ECO:0007669"/>
    <property type="project" value="UniProtKB-KW"/>
</dbReference>
<feature type="compositionally biased region" description="Basic and acidic residues" evidence="6">
    <location>
        <begin position="1058"/>
        <end position="1077"/>
    </location>
</feature>
<dbReference type="InterPro" id="IPR000909">
    <property type="entry name" value="PLipase_C_PInositol-sp_X_dom"/>
</dbReference>
<dbReference type="Gene3D" id="2.30.29.30">
    <property type="entry name" value="Pleckstrin-homology domain (PH domain)/Phosphotyrosine-binding domain (PTB)"/>
    <property type="match status" value="1"/>
</dbReference>
<dbReference type="Gene3D" id="2.60.40.150">
    <property type="entry name" value="C2 domain"/>
    <property type="match status" value="1"/>
</dbReference>
<evidence type="ECO:0000313" key="11">
    <source>
        <dbReference type="Proteomes" id="UP001497482"/>
    </source>
</evidence>
<dbReference type="FunFam" id="3.20.20.190:FF:000001">
    <property type="entry name" value="Phosphoinositide phospholipase C"/>
    <property type="match status" value="1"/>
</dbReference>
<evidence type="ECO:0000256" key="6">
    <source>
        <dbReference type="SAM" id="MobiDB-lite"/>
    </source>
</evidence>
<dbReference type="GO" id="GO:0032228">
    <property type="term" value="P:regulation of synaptic transmission, GABAergic"/>
    <property type="evidence" value="ECO:0007669"/>
    <property type="project" value="TreeGrafter"/>
</dbReference>
<organism evidence="10 11">
    <name type="scientific">Knipowitschia caucasica</name>
    <name type="common">Caucasian dwarf goby</name>
    <name type="synonym">Pomatoschistus caucasicus</name>
    <dbReference type="NCBI Taxonomy" id="637954"/>
    <lineage>
        <taxon>Eukaryota</taxon>
        <taxon>Metazoa</taxon>
        <taxon>Chordata</taxon>
        <taxon>Craniata</taxon>
        <taxon>Vertebrata</taxon>
        <taxon>Euteleostomi</taxon>
        <taxon>Actinopterygii</taxon>
        <taxon>Neopterygii</taxon>
        <taxon>Teleostei</taxon>
        <taxon>Neoteleostei</taxon>
        <taxon>Acanthomorphata</taxon>
        <taxon>Gobiaria</taxon>
        <taxon>Gobiiformes</taxon>
        <taxon>Gobioidei</taxon>
        <taxon>Gobiidae</taxon>
        <taxon>Gobiinae</taxon>
        <taxon>Knipowitschia</taxon>
    </lineage>
</organism>
<dbReference type="GO" id="GO:0004435">
    <property type="term" value="F:phosphatidylinositol-4,5-bisphosphate phospholipase C activity"/>
    <property type="evidence" value="ECO:0007669"/>
    <property type="project" value="UniProtKB-EC"/>
</dbReference>
<dbReference type="CDD" id="cd13364">
    <property type="entry name" value="PH_PLC_eta"/>
    <property type="match status" value="1"/>
</dbReference>
<dbReference type="SUPFAM" id="SSF51695">
    <property type="entry name" value="PLC-like phosphodiesterases"/>
    <property type="match status" value="1"/>
</dbReference>
<dbReference type="InterPro" id="IPR017946">
    <property type="entry name" value="PLC-like_Pdiesterase_TIM-brl"/>
</dbReference>
<dbReference type="InterPro" id="IPR001849">
    <property type="entry name" value="PH_domain"/>
</dbReference>
<evidence type="ECO:0000256" key="1">
    <source>
        <dbReference type="ARBA" id="ARBA00004496"/>
    </source>
</evidence>
<evidence type="ECO:0000256" key="4">
    <source>
        <dbReference type="ARBA" id="ARBA00023224"/>
    </source>
</evidence>
<dbReference type="AlphaFoldDB" id="A0AAV2KRS6"/>
<evidence type="ECO:0000259" key="8">
    <source>
        <dbReference type="PROSITE" id="PS50004"/>
    </source>
</evidence>
<dbReference type="InterPro" id="IPR001711">
    <property type="entry name" value="PLipase_C_Pinositol-sp_Y"/>
</dbReference>
<reference evidence="10 11" key="1">
    <citation type="submission" date="2024-04" db="EMBL/GenBank/DDBJ databases">
        <authorList>
            <person name="Waldvogel A.-M."/>
            <person name="Schoenle A."/>
        </authorList>
    </citation>
    <scope>NUCLEOTIDE SEQUENCE [LARGE SCALE GENOMIC DNA]</scope>
</reference>
<dbReference type="Pfam" id="PF09279">
    <property type="entry name" value="EF-hand_like"/>
    <property type="match status" value="1"/>
</dbReference>
<evidence type="ECO:0000256" key="2">
    <source>
        <dbReference type="ARBA" id="ARBA00022490"/>
    </source>
</evidence>
<dbReference type="GO" id="GO:0048015">
    <property type="term" value="P:phosphatidylinositol-mediated signaling"/>
    <property type="evidence" value="ECO:0007669"/>
    <property type="project" value="TreeGrafter"/>
</dbReference>
<proteinExistence type="predicted"/>
<dbReference type="Gene3D" id="3.20.20.190">
    <property type="entry name" value="Phosphatidylinositol (PI) phosphodiesterase"/>
    <property type="match status" value="1"/>
</dbReference>
<feature type="domain" description="PI-PLC Y-box" evidence="9">
    <location>
        <begin position="552"/>
        <end position="668"/>
    </location>
</feature>
<dbReference type="FunFam" id="2.60.40.150:FF:000017">
    <property type="entry name" value="Phosphoinositide phospholipase C"/>
    <property type="match status" value="1"/>
</dbReference>
<dbReference type="PROSITE" id="PS50008">
    <property type="entry name" value="PIPLC_Y_DOMAIN"/>
    <property type="match status" value="1"/>
</dbReference>
<dbReference type="InterPro" id="IPR011992">
    <property type="entry name" value="EF-hand-dom_pair"/>
</dbReference>
<dbReference type="PROSITE" id="PS50004">
    <property type="entry name" value="C2"/>
    <property type="match status" value="1"/>
</dbReference>
<dbReference type="CDD" id="cd00275">
    <property type="entry name" value="C2_PLC_like"/>
    <property type="match status" value="1"/>
</dbReference>
<keyword evidence="5" id="KW-0442">Lipid degradation</keyword>
<comment type="subcellular location">
    <subcellularLocation>
        <location evidence="1">Cytoplasm</location>
    </subcellularLocation>
</comment>
<keyword evidence="2" id="KW-0963">Cytoplasm</keyword>
<feature type="region of interest" description="Disordered" evidence="6">
    <location>
        <begin position="1030"/>
        <end position="1087"/>
    </location>
</feature>
<dbReference type="InterPro" id="IPR001192">
    <property type="entry name" value="PI-PLC_fam"/>
</dbReference>
<dbReference type="Gene3D" id="1.10.238.10">
    <property type="entry name" value="EF-hand"/>
    <property type="match status" value="1"/>
</dbReference>
<dbReference type="Pfam" id="PF00168">
    <property type="entry name" value="C2"/>
    <property type="match status" value="1"/>
</dbReference>
<feature type="region of interest" description="Disordered" evidence="6">
    <location>
        <begin position="522"/>
        <end position="544"/>
    </location>
</feature>
<protein>
    <recommendedName>
        <fullName evidence="5">Phosphoinositide phospholipase C</fullName>
        <ecNumber evidence="5">3.1.4.11</ecNumber>
    </recommendedName>
</protein>
<dbReference type="GO" id="GO:0046488">
    <property type="term" value="P:phosphatidylinositol metabolic process"/>
    <property type="evidence" value="ECO:0007669"/>
    <property type="project" value="TreeGrafter"/>
</dbReference>
<feature type="compositionally biased region" description="Polar residues" evidence="6">
    <location>
        <begin position="522"/>
        <end position="536"/>
    </location>
</feature>
<dbReference type="InterPro" id="IPR000008">
    <property type="entry name" value="C2_dom"/>
</dbReference>
<evidence type="ECO:0000259" key="9">
    <source>
        <dbReference type="PROSITE" id="PS50008"/>
    </source>
</evidence>
<dbReference type="Pfam" id="PF16457">
    <property type="entry name" value="PH_12"/>
    <property type="match status" value="1"/>
</dbReference>
<sequence>MNGAEGSRSIRDRKKTVSFSSSLSDKKISSAADCIHAMVEGSELKKVRPNSRVYHRYFLLDTGLQALCWEPSKKDSDKARISLDSVREVRTGRNTETFRCSGMYDHISEDCAFSLIYGELYTSLDLVAHSAEVANIWVTGLRYLVQHGQRALDMLAHSQDSLRVSWLEHMFCSAEEAERLDEDERGLRMLSAVRLIQAVNPGVSSNKLETRFRELQRARERAGGGLNNGVEAEAVVRKNNRALRSEYVSKADFIQTFHDFCTRPEIYFMLVRFSSNKEYLDTKDLSRFLEAEQGMANVSEDTALRLIQAYEPSPQGRERAFLSLDGFSAYLTSPECHPFDRDHKLVCQDMSQPLSHYFINASHNTYLIEDQYRGPSDLSGYIRALRMGCRCVEVDVWDGEEGEPVVCAGHTLSPPLLFQRVLEAIGRFAFVASDYPLILCLENHCSPQQQGAMLELLLTILGDKLYQDQPMDEELYLPSPQALKHRILLKGKRLKPSCTADEGEVSEEDEAAEMVAKLKSNSVNKESKNTAQNISVHTPKPSPRKHRLLRELSDLVTLCSSVRFTNFTTARYSQKPWELCSLPEASAVWLAAESPGEFVDHNKRFLTRVYPSPARSDSSNMNPLDVWKCGVQLVAMNFQTAGLMMDLAAAWFRQNGNCGYVLRPAIMRQEVSYFSADTTDSVPGVSPQLLHVKVISGQNLPKPKGSGAKGDVVEPYVYVEVHGIPADCTERRTRTVSHNGDNPIFDESFEFHINLPELALVRFVVLDDHFIGDEFIGQYTIPLECLLPGYRHVPLQSLTGEDLLHARLFVHVALTNRRGGGKPHKRGLSVRKARKGREYTALRDLGLRPVDDIFKMATPLLRDATDLRENMQQNSIGLFRELCGVSAVASLMQCVIALRSTVSGPDGAPVLLFDLRDHFPALVPVGPLPDILRRLLTTYELMVQAFRAVMEQSDGLHQRIFHIQNTAMDFHEGLQAMATREGLRGRKVSRALESFSWNITILKGQADLLMHAKAEVQENMKQIHDTALTGNLSMHSPGACRVPRASPDHKMVPVKNRASPDHKRVQDRSRASPDHRKSNQGTRGPPT</sequence>
<dbReference type="GO" id="GO:0007214">
    <property type="term" value="P:gamma-aminobutyric acid signaling pathway"/>
    <property type="evidence" value="ECO:0007669"/>
    <property type="project" value="TreeGrafter"/>
</dbReference>
<dbReference type="EMBL" id="OZ035841">
    <property type="protein sequence ID" value="CAL1590022.1"/>
    <property type="molecule type" value="Genomic_DNA"/>
</dbReference>
<name>A0AAV2KRS6_KNICA</name>
<dbReference type="GO" id="GO:0051209">
    <property type="term" value="P:release of sequestered calcium ion into cytosol"/>
    <property type="evidence" value="ECO:0007669"/>
    <property type="project" value="TreeGrafter"/>
</dbReference>
<keyword evidence="5" id="KW-0378">Hydrolase</keyword>
<dbReference type="PROSITE" id="PS50007">
    <property type="entry name" value="PIPLC_X_DOMAIN"/>
    <property type="match status" value="1"/>
</dbReference>
<dbReference type="SMART" id="SM00148">
    <property type="entry name" value="PLCXc"/>
    <property type="match status" value="1"/>
</dbReference>
<dbReference type="FunFam" id="1.10.238.10:FF:000005">
    <property type="entry name" value="Phosphoinositide phospholipase C"/>
    <property type="match status" value="1"/>
</dbReference>
<dbReference type="InterPro" id="IPR015359">
    <property type="entry name" value="PLC_EF-hand-like"/>
</dbReference>
<dbReference type="InterPro" id="IPR011993">
    <property type="entry name" value="PH-like_dom_sf"/>
</dbReference>
<dbReference type="EC" id="3.1.4.11" evidence="5"/>
<evidence type="ECO:0000256" key="5">
    <source>
        <dbReference type="RuleBase" id="RU361133"/>
    </source>
</evidence>
<dbReference type="SUPFAM" id="SSF49562">
    <property type="entry name" value="C2 domain (Calcium/lipid-binding domain, CaLB)"/>
    <property type="match status" value="1"/>
</dbReference>
<evidence type="ECO:0000259" key="7">
    <source>
        <dbReference type="PROSITE" id="PS50003"/>
    </source>
</evidence>
<comment type="catalytic activity">
    <reaction evidence="5">
        <text>a 1,2-diacyl-sn-glycero-3-phospho-(1D-myo-inositol-4,5-bisphosphate) + H2O = 1D-myo-inositol 1,4,5-trisphosphate + a 1,2-diacyl-sn-glycerol + H(+)</text>
        <dbReference type="Rhea" id="RHEA:33179"/>
        <dbReference type="ChEBI" id="CHEBI:15377"/>
        <dbReference type="ChEBI" id="CHEBI:15378"/>
        <dbReference type="ChEBI" id="CHEBI:17815"/>
        <dbReference type="ChEBI" id="CHEBI:58456"/>
        <dbReference type="ChEBI" id="CHEBI:203600"/>
        <dbReference type="EC" id="3.1.4.11"/>
    </reaction>
</comment>
<feature type="domain" description="PH" evidence="7">
    <location>
        <begin position="36"/>
        <end position="146"/>
    </location>
</feature>
<gene>
    <name evidence="10" type="ORF">KC01_LOCUS19593</name>
</gene>
<dbReference type="Pfam" id="PF00387">
    <property type="entry name" value="PI-PLC-Y"/>
    <property type="match status" value="1"/>
</dbReference>
<dbReference type="InterPro" id="IPR035892">
    <property type="entry name" value="C2_domain_sf"/>
</dbReference>
<dbReference type="SUPFAM" id="SSF47473">
    <property type="entry name" value="EF-hand"/>
    <property type="match status" value="1"/>
</dbReference>
<dbReference type="SMART" id="SM00233">
    <property type="entry name" value="PH"/>
    <property type="match status" value="1"/>
</dbReference>
<keyword evidence="3" id="KW-0597">Phosphoprotein</keyword>
<dbReference type="GO" id="GO:0005737">
    <property type="term" value="C:cytoplasm"/>
    <property type="evidence" value="ECO:0007669"/>
    <property type="project" value="UniProtKB-SubCell"/>
</dbReference>
<dbReference type="SMART" id="SM00239">
    <property type="entry name" value="C2"/>
    <property type="match status" value="1"/>
</dbReference>
<dbReference type="Pfam" id="PF00388">
    <property type="entry name" value="PI-PLC-X"/>
    <property type="match status" value="1"/>
</dbReference>
<dbReference type="PANTHER" id="PTHR10336:SF84">
    <property type="entry name" value="INACTIVE PHOSPHOLIPASE C-LIKE PROTEIN 2"/>
    <property type="match status" value="1"/>
</dbReference>
<dbReference type="FunFam" id="2.30.29.30:FF:000025">
    <property type="entry name" value="Phosphoinositide phospholipase C"/>
    <property type="match status" value="1"/>
</dbReference>
<dbReference type="SUPFAM" id="SSF50729">
    <property type="entry name" value="PH domain-like"/>
    <property type="match status" value="1"/>
</dbReference>
<keyword evidence="11" id="KW-1185">Reference proteome</keyword>
<feature type="domain" description="C2" evidence="8">
    <location>
        <begin position="668"/>
        <end position="797"/>
    </location>
</feature>